<evidence type="ECO:0000313" key="2">
    <source>
        <dbReference type="EMBL" id="CAB4874559.1"/>
    </source>
</evidence>
<dbReference type="EMBL" id="CAFBLM010000044">
    <property type="protein sequence ID" value="CAB4874559.1"/>
    <property type="molecule type" value="Genomic_DNA"/>
</dbReference>
<reference evidence="2" key="1">
    <citation type="submission" date="2020-05" db="EMBL/GenBank/DDBJ databases">
        <authorList>
            <person name="Chiriac C."/>
            <person name="Salcher M."/>
            <person name="Ghai R."/>
            <person name="Kavagutti S V."/>
        </authorList>
    </citation>
    <scope>NUCLEOTIDE SEQUENCE</scope>
</reference>
<name>A0A6J7E1Z4_9ZZZZ</name>
<organism evidence="2">
    <name type="scientific">freshwater metagenome</name>
    <dbReference type="NCBI Taxonomy" id="449393"/>
    <lineage>
        <taxon>unclassified sequences</taxon>
        <taxon>metagenomes</taxon>
        <taxon>ecological metagenomes</taxon>
    </lineage>
</organism>
<dbReference type="Pfam" id="PF17844">
    <property type="entry name" value="SCP_3"/>
    <property type="match status" value="1"/>
</dbReference>
<feature type="domain" description="Bacterial SCP orthologue" evidence="1">
    <location>
        <begin position="82"/>
        <end position="169"/>
    </location>
</feature>
<sequence>MPPRRYHDHGIANALAQLKTNLRVWLADHSDDERTSHELLDQQLQTLSDREPLEQLIALTVLATDLTHAAGAGPIIPPQAQRIVVQVFLDRLNEKSPGQAVEVRVPPFAAIQCIQGPTHTRGTPPNTVETDALTWIRLATSRVAWADAVATHLVIISGERADLSGLLPLVEPSSK</sequence>
<proteinExistence type="predicted"/>
<evidence type="ECO:0000259" key="1">
    <source>
        <dbReference type="Pfam" id="PF17844"/>
    </source>
</evidence>
<dbReference type="Gene3D" id="3.30.1050.40">
    <property type="match status" value="1"/>
</dbReference>
<dbReference type="AlphaFoldDB" id="A0A6J7E1Z4"/>
<dbReference type="InterPro" id="IPR041629">
    <property type="entry name" value="SCP_3"/>
</dbReference>
<protein>
    <submittedName>
        <fullName evidence="2">Unannotated protein</fullName>
    </submittedName>
</protein>
<accession>A0A6J7E1Z4</accession>
<gene>
    <name evidence="2" type="ORF">UFOPK3401_01003</name>
</gene>